<protein>
    <submittedName>
        <fullName evidence="3">Uncharacterized protein</fullName>
    </submittedName>
</protein>
<name>X1R345_9ZZZZ</name>
<accession>X1R345</accession>
<organism evidence="3">
    <name type="scientific">marine sediment metagenome</name>
    <dbReference type="NCBI Taxonomy" id="412755"/>
    <lineage>
        <taxon>unclassified sequences</taxon>
        <taxon>metagenomes</taxon>
        <taxon>ecological metagenomes</taxon>
    </lineage>
</organism>
<dbReference type="Gene3D" id="3.40.50.1440">
    <property type="entry name" value="Tubulin/FtsZ, GTPase domain"/>
    <property type="match status" value="1"/>
</dbReference>
<dbReference type="InterPro" id="IPR036525">
    <property type="entry name" value="Tubulin/FtsZ_GTPase_sf"/>
</dbReference>
<dbReference type="EMBL" id="BARV01035505">
    <property type="protein sequence ID" value="GAI57535.1"/>
    <property type="molecule type" value="Genomic_DNA"/>
</dbReference>
<feature type="non-terminal residue" evidence="3">
    <location>
        <position position="1"/>
    </location>
</feature>
<dbReference type="SUPFAM" id="SSF52490">
    <property type="entry name" value="Tubulin nucleotide-binding domain-like"/>
    <property type="match status" value="1"/>
</dbReference>
<feature type="domain" description="Tubulin-like CetZ C-terminal" evidence="2">
    <location>
        <begin position="152"/>
        <end position="212"/>
    </location>
</feature>
<reference evidence="3" key="1">
    <citation type="journal article" date="2014" name="Front. Microbiol.">
        <title>High frequency of phylogenetically diverse reductive dehalogenase-homologous genes in deep subseafloor sedimentary metagenomes.</title>
        <authorList>
            <person name="Kawai M."/>
            <person name="Futagami T."/>
            <person name="Toyoda A."/>
            <person name="Takaki Y."/>
            <person name="Nishi S."/>
            <person name="Hori S."/>
            <person name="Arai W."/>
            <person name="Tsubouchi T."/>
            <person name="Morono Y."/>
            <person name="Uchiyama I."/>
            <person name="Ito T."/>
            <person name="Fujiyama A."/>
            <person name="Inagaki F."/>
            <person name="Takami H."/>
        </authorList>
    </citation>
    <scope>NUCLEOTIDE SEQUENCE</scope>
    <source>
        <strain evidence="3">Expedition CK06-06</strain>
    </source>
</reference>
<dbReference type="AlphaFoldDB" id="X1R345"/>
<comment type="caution">
    <text evidence="3">The sequence shown here is derived from an EMBL/GenBank/DDBJ whole genome shotgun (WGS) entry which is preliminary data.</text>
</comment>
<dbReference type="InterPro" id="IPR048737">
    <property type="entry name" value="CetZ_C"/>
</dbReference>
<dbReference type="Pfam" id="PF00091">
    <property type="entry name" value="Tubulin"/>
    <property type="match status" value="1"/>
</dbReference>
<dbReference type="InterPro" id="IPR003008">
    <property type="entry name" value="Tubulin_FtsZ_GTPase"/>
</dbReference>
<proteinExistence type="predicted"/>
<feature type="non-terminal residue" evidence="3">
    <location>
        <position position="236"/>
    </location>
</feature>
<gene>
    <name evidence="3" type="ORF">S06H3_55395</name>
</gene>
<evidence type="ECO:0000259" key="1">
    <source>
        <dbReference type="Pfam" id="PF00091"/>
    </source>
</evidence>
<evidence type="ECO:0000259" key="2">
    <source>
        <dbReference type="Pfam" id="PF21011"/>
    </source>
</evidence>
<feature type="domain" description="Tubulin/FtsZ GTPase" evidence="1">
    <location>
        <begin position="2"/>
        <end position="146"/>
    </location>
</feature>
<dbReference type="GO" id="GO:0005525">
    <property type="term" value="F:GTP binding"/>
    <property type="evidence" value="ECO:0007669"/>
    <property type="project" value="InterPro"/>
</dbReference>
<evidence type="ECO:0000313" key="3">
    <source>
        <dbReference type="EMBL" id="GAI57535.1"/>
    </source>
</evidence>
<dbReference type="Pfam" id="PF21011">
    <property type="entry name" value="CetZ_C"/>
    <property type="match status" value="1"/>
</dbReference>
<sequence>AFAVNTDEADLGGFRHIPTDRHHRIVIGGVRTFGHGVGKMNVDAAKIIRESHSVITDNILDSRKFHETDAVLTIASSGGGTGSGSIGWVVKKLKERIEKPVYAALVLPFGYEENGLTSFAVTNTATCLKTVSQYADAIFLVDNERFARRDHSFSRNLHQINHEFVNNFYDLFCAGEEKRLKYLGSKVLDAGDIKQTLTGITAIGRGEVELGTFRRLNKSHFREEARETGTVAGALD</sequence>